<gene>
    <name evidence="9" type="ORF">ACFPFO_19270</name>
</gene>
<keyword evidence="6" id="KW-0665">Pyrimidine biosynthesis</keyword>
<reference evidence="9 10" key="1">
    <citation type="journal article" date="2019" name="Int. J. Syst. Evol. Microbiol.">
        <title>The Global Catalogue of Microorganisms (GCM) 10K type strain sequencing project: providing services to taxonomists for standard genome sequencing and annotation.</title>
        <authorList>
            <consortium name="The Broad Institute Genomics Platform"/>
            <consortium name="The Broad Institute Genome Sequencing Center for Infectious Disease"/>
            <person name="Wu L."/>
            <person name="Ma J."/>
        </authorList>
    </citation>
    <scope>NUCLEOTIDE SEQUENCE [LARGE SCALE GENOMIC DNA]</scope>
    <source>
        <strain evidence="9 10">CGMCC 1.15824</strain>
    </source>
</reference>
<evidence type="ECO:0000259" key="7">
    <source>
        <dbReference type="Pfam" id="PF01979"/>
    </source>
</evidence>
<name>A0ABD5QJB7_9EURY</name>
<accession>A0ABD5QJB7</accession>
<dbReference type="Pfam" id="PF01979">
    <property type="entry name" value="Amidohydro_1"/>
    <property type="match status" value="1"/>
</dbReference>
<evidence type="ECO:0000256" key="4">
    <source>
        <dbReference type="ARBA" id="ARBA00022801"/>
    </source>
</evidence>
<dbReference type="InterPro" id="IPR006680">
    <property type="entry name" value="Amidohydro-rel"/>
</dbReference>
<keyword evidence="4" id="KW-0378">Hydrolase</keyword>
<evidence type="ECO:0000259" key="8">
    <source>
        <dbReference type="Pfam" id="PF22039"/>
    </source>
</evidence>
<feature type="domain" description="Aminodeoxyfutalosine deaminase/Imidazolonepropionase-like composite" evidence="8">
    <location>
        <begin position="21"/>
        <end position="41"/>
    </location>
</feature>
<dbReference type="PANTHER" id="PTHR11647">
    <property type="entry name" value="HYDRANTOINASE/DIHYDROPYRIMIDINASE FAMILY MEMBER"/>
    <property type="match status" value="1"/>
</dbReference>
<dbReference type="GO" id="GO:0016787">
    <property type="term" value="F:hydrolase activity"/>
    <property type="evidence" value="ECO:0007669"/>
    <property type="project" value="UniProtKB-KW"/>
</dbReference>
<evidence type="ECO:0000256" key="3">
    <source>
        <dbReference type="ARBA" id="ARBA00022723"/>
    </source>
</evidence>
<evidence type="ECO:0000256" key="1">
    <source>
        <dbReference type="ARBA" id="ARBA00001947"/>
    </source>
</evidence>
<dbReference type="SUPFAM" id="SSF51338">
    <property type="entry name" value="Composite domain of metallo-dependent hydrolases"/>
    <property type="match status" value="1"/>
</dbReference>
<comment type="cofactor">
    <cofactor evidence="1">
        <name>Zn(2+)</name>
        <dbReference type="ChEBI" id="CHEBI:29105"/>
    </cofactor>
</comment>
<dbReference type="Proteomes" id="UP001595925">
    <property type="component" value="Unassembled WGS sequence"/>
</dbReference>
<dbReference type="GO" id="GO:0046872">
    <property type="term" value="F:metal ion binding"/>
    <property type="evidence" value="ECO:0007669"/>
    <property type="project" value="UniProtKB-KW"/>
</dbReference>
<dbReference type="InterPro" id="IPR050378">
    <property type="entry name" value="Metallo-dep_Hydrolases_sf"/>
</dbReference>
<dbReference type="InterPro" id="IPR011059">
    <property type="entry name" value="Metal-dep_hydrolase_composite"/>
</dbReference>
<dbReference type="Pfam" id="PF22039">
    <property type="entry name" value="HUTI_composite_bact"/>
    <property type="match status" value="1"/>
</dbReference>
<keyword evidence="3" id="KW-0479">Metal-binding</keyword>
<sequence>MVVDRIITGGTLVTAEGSASGAIAIDDGRIVAVGDAENLPDAEETVDATGQFVIPGAVDVHVHVDDMFSVDSYETATGAAAAGGTTTYIDFAWQAWDGDLSLWDEPGTLLEGVERKREKGADALVDYGLHGAITREDPAVFDELADVIDAGVTSFKMFTTYEHGLSNGFMRRAMEHIAEEGAVGVFHTEDDSVVEELTARFKEEGKGDPEWYPKSRPDYVEAMAADDAVRMAKETGLQYYGIHTSSRAAADVIDSYREDGSQIRAETCTHYCTLDDSVFEEMGNLPMIAPPIRKPDDIEAMFEYIRSGTLDVVSTDHCGYRLDQKEVDNWWDSAFGANALQVSLPVFYDEAVNRRGLDPALVVEVMCTNPARTFGLEGKGTLEPGTDADVVLFDPEETYTIDPADNHSVSEFSIYEGRELQGKVTKTFVRGELVAADGEIVGESGHGEFVSREVPEWGPAGHTRTAE</sequence>
<evidence type="ECO:0000313" key="10">
    <source>
        <dbReference type="Proteomes" id="UP001595925"/>
    </source>
</evidence>
<dbReference type="Gene3D" id="3.20.20.140">
    <property type="entry name" value="Metal-dependent hydrolases"/>
    <property type="match status" value="1"/>
</dbReference>
<dbReference type="PANTHER" id="PTHR11647:SF1">
    <property type="entry name" value="COLLAPSIN RESPONSE MEDIATOR PROTEIN"/>
    <property type="match status" value="1"/>
</dbReference>
<dbReference type="EMBL" id="JBHSJG010000055">
    <property type="protein sequence ID" value="MFC4989862.1"/>
    <property type="molecule type" value="Genomic_DNA"/>
</dbReference>
<dbReference type="AlphaFoldDB" id="A0ABD5QJB7"/>
<dbReference type="Gene3D" id="2.30.40.10">
    <property type="entry name" value="Urease, subunit C, domain 1"/>
    <property type="match status" value="1"/>
</dbReference>
<organism evidence="9 10">
    <name type="scientific">Saliphagus infecundisoli</name>
    <dbReference type="NCBI Taxonomy" id="1849069"/>
    <lineage>
        <taxon>Archaea</taxon>
        <taxon>Methanobacteriati</taxon>
        <taxon>Methanobacteriota</taxon>
        <taxon>Stenosarchaea group</taxon>
        <taxon>Halobacteria</taxon>
        <taxon>Halobacteriales</taxon>
        <taxon>Natrialbaceae</taxon>
        <taxon>Saliphagus</taxon>
    </lineage>
</organism>
<dbReference type="GO" id="GO:0006221">
    <property type="term" value="P:pyrimidine nucleotide biosynthetic process"/>
    <property type="evidence" value="ECO:0007669"/>
    <property type="project" value="UniProtKB-KW"/>
</dbReference>
<keyword evidence="10" id="KW-1185">Reference proteome</keyword>
<dbReference type="InterPro" id="IPR032466">
    <property type="entry name" value="Metal_Hydrolase"/>
</dbReference>
<dbReference type="RefSeq" id="WP_224828650.1">
    <property type="nucleotide sequence ID" value="NZ_JAIVEF010000008.1"/>
</dbReference>
<evidence type="ECO:0000256" key="6">
    <source>
        <dbReference type="ARBA" id="ARBA00022975"/>
    </source>
</evidence>
<evidence type="ECO:0000256" key="5">
    <source>
        <dbReference type="ARBA" id="ARBA00022833"/>
    </source>
</evidence>
<keyword evidence="5" id="KW-0862">Zinc</keyword>
<comment type="similarity">
    <text evidence="2">Belongs to the metallo-dependent hydrolases superfamily. Hydantoinase/dihydropyrimidinase family.</text>
</comment>
<protein>
    <submittedName>
        <fullName evidence="9">Dihydroorotase family protein</fullName>
    </submittedName>
</protein>
<evidence type="ECO:0000313" key="9">
    <source>
        <dbReference type="EMBL" id="MFC4989862.1"/>
    </source>
</evidence>
<proteinExistence type="inferred from homology"/>
<feature type="domain" description="Amidohydrolase-related" evidence="7">
    <location>
        <begin position="52"/>
        <end position="434"/>
    </location>
</feature>
<dbReference type="InterPro" id="IPR054418">
    <property type="entry name" value="MQNX/HUTI_composite_N"/>
</dbReference>
<comment type="caution">
    <text evidence="9">The sequence shown here is derived from an EMBL/GenBank/DDBJ whole genome shotgun (WGS) entry which is preliminary data.</text>
</comment>
<dbReference type="FunFam" id="3.20.20.140:FF:000174">
    <property type="entry name" value="Dihydropyrimidinase-related protein 2"/>
    <property type="match status" value="1"/>
</dbReference>
<dbReference type="SUPFAM" id="SSF51556">
    <property type="entry name" value="Metallo-dependent hydrolases"/>
    <property type="match status" value="1"/>
</dbReference>
<evidence type="ECO:0000256" key="2">
    <source>
        <dbReference type="ARBA" id="ARBA00008829"/>
    </source>
</evidence>